<keyword evidence="1" id="KW-0472">Membrane</keyword>
<dbReference type="PANTHER" id="PTHR37460">
    <property type="entry name" value="ENDONUCLEASE III"/>
    <property type="match status" value="1"/>
</dbReference>
<keyword evidence="1" id="KW-1133">Transmembrane helix</keyword>
<dbReference type="InterPro" id="IPR002837">
    <property type="entry name" value="DUF123"/>
</dbReference>
<accession>A0A7C4FGI3</accession>
<gene>
    <name evidence="2" type="ORF">ENV14_02035</name>
</gene>
<dbReference type="PANTHER" id="PTHR37460:SF1">
    <property type="entry name" value="ENDONUCLEASE III"/>
    <property type="match status" value="1"/>
</dbReference>
<evidence type="ECO:0000256" key="1">
    <source>
        <dbReference type="SAM" id="Phobius"/>
    </source>
</evidence>
<feature type="transmembrane region" description="Helical" evidence="1">
    <location>
        <begin position="12"/>
        <end position="32"/>
    </location>
</feature>
<name>A0A7C4FGI3_9CREN</name>
<sequence length="161" mass="17732">MNLNNIPCERGVYILVISVASATPLTLPIGFITLEPGLYAYIGSARGFGGLRSRLKHHLAKDKKRLWWHIDYLTSKSCVEPVSVIYALTELDLERPLAEALGKAICWKPAAKGFGATDKKSFTHLYKCTCNASTCVNEALETVKNIAKNVGIAWIKPLTQL</sequence>
<dbReference type="AlphaFoldDB" id="A0A7C4FGI3"/>
<organism evidence="2">
    <name type="scientific">Ignisphaera aggregans</name>
    <dbReference type="NCBI Taxonomy" id="334771"/>
    <lineage>
        <taxon>Archaea</taxon>
        <taxon>Thermoproteota</taxon>
        <taxon>Thermoprotei</taxon>
        <taxon>Desulfurococcales</taxon>
        <taxon>Desulfurococcaceae</taxon>
        <taxon>Ignisphaera</taxon>
    </lineage>
</organism>
<protein>
    <submittedName>
        <fullName evidence="2">DUF123 domain-containing protein</fullName>
    </submittedName>
</protein>
<keyword evidence="1" id="KW-0812">Transmembrane</keyword>
<reference evidence="2" key="1">
    <citation type="journal article" date="2020" name="mSystems">
        <title>Genome- and Community-Level Interaction Insights into Carbon Utilization and Element Cycling Functions of Hydrothermarchaeota in Hydrothermal Sediment.</title>
        <authorList>
            <person name="Zhou Z."/>
            <person name="Liu Y."/>
            <person name="Xu W."/>
            <person name="Pan J."/>
            <person name="Luo Z.H."/>
            <person name="Li M."/>
        </authorList>
    </citation>
    <scope>NUCLEOTIDE SEQUENCE [LARGE SCALE GENOMIC DNA]</scope>
    <source>
        <strain evidence="2">SpSt-732</strain>
    </source>
</reference>
<dbReference type="Pfam" id="PF01986">
    <property type="entry name" value="DUF123"/>
    <property type="match status" value="1"/>
</dbReference>
<proteinExistence type="predicted"/>
<comment type="caution">
    <text evidence="2">The sequence shown here is derived from an EMBL/GenBank/DDBJ whole genome shotgun (WGS) entry which is preliminary data.</text>
</comment>
<evidence type="ECO:0000313" key="2">
    <source>
        <dbReference type="EMBL" id="HGI87167.1"/>
    </source>
</evidence>
<dbReference type="EMBL" id="DTFF01000017">
    <property type="protein sequence ID" value="HGI87167.1"/>
    <property type="molecule type" value="Genomic_DNA"/>
</dbReference>
<dbReference type="CDD" id="cd10441">
    <property type="entry name" value="GIY-YIG_COG1833"/>
    <property type="match status" value="1"/>
</dbReference>